<keyword evidence="2" id="KW-0645">Protease</keyword>
<keyword evidence="2" id="KW-0482">Metalloprotease</keyword>
<dbReference type="SUPFAM" id="SSF140990">
    <property type="entry name" value="FtsH protease domain-like"/>
    <property type="match status" value="1"/>
</dbReference>
<gene>
    <name evidence="2" type="ORF">FTUN_0514</name>
</gene>
<keyword evidence="2" id="KW-0378">Hydrolase</keyword>
<evidence type="ECO:0000259" key="1">
    <source>
        <dbReference type="Pfam" id="PF01434"/>
    </source>
</evidence>
<dbReference type="InterPro" id="IPR000642">
    <property type="entry name" value="Peptidase_M41"/>
</dbReference>
<dbReference type="InterPro" id="IPR037219">
    <property type="entry name" value="Peptidase_M41-like"/>
</dbReference>
<organism evidence="2 3">
    <name type="scientific">Frigoriglobus tundricola</name>
    <dbReference type="NCBI Taxonomy" id="2774151"/>
    <lineage>
        <taxon>Bacteria</taxon>
        <taxon>Pseudomonadati</taxon>
        <taxon>Planctomycetota</taxon>
        <taxon>Planctomycetia</taxon>
        <taxon>Gemmatales</taxon>
        <taxon>Gemmataceae</taxon>
        <taxon>Frigoriglobus</taxon>
    </lineage>
</organism>
<accession>A0A6M5YHJ9</accession>
<keyword evidence="2" id="KW-0131">Cell cycle</keyword>
<dbReference type="GO" id="GO:0006508">
    <property type="term" value="P:proteolysis"/>
    <property type="evidence" value="ECO:0007669"/>
    <property type="project" value="UniProtKB-KW"/>
</dbReference>
<proteinExistence type="predicted"/>
<keyword evidence="2" id="KW-0132">Cell division</keyword>
<dbReference type="GO" id="GO:0004222">
    <property type="term" value="F:metalloendopeptidase activity"/>
    <property type="evidence" value="ECO:0007669"/>
    <property type="project" value="InterPro"/>
</dbReference>
<dbReference type="KEGG" id="ftj:FTUN_0514"/>
<dbReference type="GO" id="GO:0051301">
    <property type="term" value="P:cell division"/>
    <property type="evidence" value="ECO:0007669"/>
    <property type="project" value="UniProtKB-KW"/>
</dbReference>
<reference evidence="3" key="1">
    <citation type="submission" date="2020-05" db="EMBL/GenBank/DDBJ databases">
        <title>Frigoriglobus tundricola gen. nov., sp. nov., a psychrotolerant cellulolytic planctomycete of the family Gemmataceae with two divergent copies of 16S rRNA gene.</title>
        <authorList>
            <person name="Kulichevskaya I.S."/>
            <person name="Ivanova A.A."/>
            <person name="Naumoff D.G."/>
            <person name="Beletsky A.V."/>
            <person name="Rijpstra W.I.C."/>
            <person name="Sinninghe Damste J.S."/>
            <person name="Mardanov A.V."/>
            <person name="Ravin N.V."/>
            <person name="Dedysh S.N."/>
        </authorList>
    </citation>
    <scope>NUCLEOTIDE SEQUENCE [LARGE SCALE GENOMIC DNA]</scope>
    <source>
        <strain evidence="3">PL17</strain>
    </source>
</reference>
<dbReference type="Pfam" id="PF01434">
    <property type="entry name" value="Peptidase_M41"/>
    <property type="match status" value="1"/>
</dbReference>
<dbReference type="AlphaFoldDB" id="A0A6M5YHJ9"/>
<dbReference type="EMBL" id="CP053452">
    <property type="protein sequence ID" value="QJW93014.1"/>
    <property type="molecule type" value="Genomic_DNA"/>
</dbReference>
<dbReference type="GO" id="GO:0004176">
    <property type="term" value="F:ATP-dependent peptidase activity"/>
    <property type="evidence" value="ECO:0007669"/>
    <property type="project" value="InterPro"/>
</dbReference>
<dbReference type="GO" id="GO:0005524">
    <property type="term" value="F:ATP binding"/>
    <property type="evidence" value="ECO:0007669"/>
    <property type="project" value="InterPro"/>
</dbReference>
<evidence type="ECO:0000313" key="2">
    <source>
        <dbReference type="EMBL" id="QJW93014.1"/>
    </source>
</evidence>
<protein>
    <submittedName>
        <fullName evidence="2">Cell division-associated, ATP-dependent zinc metalloprotease FtsH</fullName>
    </submittedName>
</protein>
<keyword evidence="3" id="KW-1185">Reference proteome</keyword>
<feature type="domain" description="Peptidase M41" evidence="1">
    <location>
        <begin position="24"/>
        <end position="114"/>
    </location>
</feature>
<dbReference type="Proteomes" id="UP000503447">
    <property type="component" value="Chromosome"/>
</dbReference>
<name>A0A6M5YHJ9_9BACT</name>
<evidence type="ECO:0000313" key="3">
    <source>
        <dbReference type="Proteomes" id="UP000503447"/>
    </source>
</evidence>
<dbReference type="Gene3D" id="1.20.58.760">
    <property type="entry name" value="Peptidase M41"/>
    <property type="match status" value="1"/>
</dbReference>
<sequence>MGRLARLGRVACARYSGGMDPKSHDEVTAYHEAGHAVVALALGRVIHKVSVLPNRERLGECRFGKGTSKPTDDWVEREILIALGGMAAEARHTGTYATAEAAQDLRFVRRLAQERKSDRQVERYEQRMLDKVEYMLADDGHWRAVVSIAAELMKHGTISGRAARHLFEIATREE</sequence>